<evidence type="ECO:0000256" key="1">
    <source>
        <dbReference type="ARBA" id="ARBA00004609"/>
    </source>
</evidence>
<sequence>MASLIPILSLVFLLFAAFYHLGEARNFTVGGSVPGWKVPDPANNTLKNWAAGRRFIVGDTLVLFLLSLRISFRYIRNNRFVFHYDNKTNDSVLEVTEENYKNCITEKPVNEYKGEPAMVTLSVSGPHYFISGAPGNCQKDEKLIVAVQSTQHPPIPKPAAPTVPTPSKSPTTVTAPAPAPSSAVGLVAGSGIFWAIVAIIGFAWA</sequence>
<proteinExistence type="inferred from homology"/>
<dbReference type="PANTHER" id="PTHR33021">
    <property type="entry name" value="BLUE COPPER PROTEIN"/>
    <property type="match status" value="1"/>
</dbReference>
<dbReference type="CDD" id="cd11019">
    <property type="entry name" value="OsENODL1_like"/>
    <property type="match status" value="1"/>
</dbReference>
<keyword evidence="3" id="KW-0336">GPI-anchor</keyword>
<dbReference type="GO" id="GO:0005886">
    <property type="term" value="C:plasma membrane"/>
    <property type="evidence" value="ECO:0007669"/>
    <property type="project" value="UniProtKB-SubCell"/>
</dbReference>
<feature type="region of interest" description="Disordered" evidence="10">
    <location>
        <begin position="152"/>
        <end position="176"/>
    </location>
</feature>
<evidence type="ECO:0000256" key="5">
    <source>
        <dbReference type="ARBA" id="ARBA00023136"/>
    </source>
</evidence>
<evidence type="ECO:0000256" key="7">
    <source>
        <dbReference type="ARBA" id="ARBA00023180"/>
    </source>
</evidence>
<organism evidence="14">
    <name type="scientific">Brassica campestris</name>
    <name type="common">Field mustard</name>
    <dbReference type="NCBI Taxonomy" id="3711"/>
    <lineage>
        <taxon>Eukaryota</taxon>
        <taxon>Viridiplantae</taxon>
        <taxon>Streptophyta</taxon>
        <taxon>Embryophyta</taxon>
        <taxon>Tracheophyta</taxon>
        <taxon>Spermatophyta</taxon>
        <taxon>Magnoliopsida</taxon>
        <taxon>eudicotyledons</taxon>
        <taxon>Gunneridae</taxon>
        <taxon>Pentapetalae</taxon>
        <taxon>rosids</taxon>
        <taxon>malvids</taxon>
        <taxon>Brassicales</taxon>
        <taxon>Brassicaceae</taxon>
        <taxon>Brassiceae</taxon>
        <taxon>Brassica</taxon>
    </lineage>
</organism>
<dbReference type="InterPro" id="IPR008972">
    <property type="entry name" value="Cupredoxin"/>
</dbReference>
<dbReference type="InterPro" id="IPR003245">
    <property type="entry name" value="Phytocyanin_dom"/>
</dbReference>
<evidence type="ECO:0000256" key="2">
    <source>
        <dbReference type="ARBA" id="ARBA00022475"/>
    </source>
</evidence>
<feature type="transmembrane region" description="Helical" evidence="11">
    <location>
        <begin position="183"/>
        <end position="204"/>
    </location>
</feature>
<dbReference type="GO" id="GO:0098552">
    <property type="term" value="C:side of membrane"/>
    <property type="evidence" value="ECO:0007669"/>
    <property type="project" value="UniProtKB-KW"/>
</dbReference>
<feature type="chain" id="PRO_5018154617" description="Phytocyanin domain-containing protein" evidence="12">
    <location>
        <begin position="25"/>
        <end position="205"/>
    </location>
</feature>
<evidence type="ECO:0000259" key="13">
    <source>
        <dbReference type="PROSITE" id="PS51485"/>
    </source>
</evidence>
<comment type="subcellular location">
    <subcellularLocation>
        <location evidence="1">Cell membrane</location>
        <topology evidence="1">Lipid-anchor</topology>
        <topology evidence="1">GPI-anchor</topology>
    </subcellularLocation>
</comment>
<keyword evidence="7" id="KW-0325">Glycoprotein</keyword>
<feature type="compositionally biased region" description="Low complexity" evidence="10">
    <location>
        <begin position="165"/>
        <end position="176"/>
    </location>
</feature>
<evidence type="ECO:0000256" key="10">
    <source>
        <dbReference type="SAM" id="MobiDB-lite"/>
    </source>
</evidence>
<keyword evidence="11" id="KW-0812">Transmembrane</keyword>
<dbReference type="EMBL" id="LR031568">
    <property type="protein sequence ID" value="VDC63447.1"/>
    <property type="molecule type" value="Genomic_DNA"/>
</dbReference>
<dbReference type="Pfam" id="PF02298">
    <property type="entry name" value="Cu_bind_like"/>
    <property type="match status" value="1"/>
</dbReference>
<evidence type="ECO:0000256" key="9">
    <source>
        <dbReference type="ARBA" id="ARBA00035011"/>
    </source>
</evidence>
<feature type="compositionally biased region" description="Pro residues" evidence="10">
    <location>
        <begin position="153"/>
        <end position="164"/>
    </location>
</feature>
<evidence type="ECO:0000256" key="11">
    <source>
        <dbReference type="SAM" id="Phobius"/>
    </source>
</evidence>
<reference evidence="14" key="1">
    <citation type="submission" date="2018-11" db="EMBL/GenBank/DDBJ databases">
        <authorList>
            <consortium name="Genoscope - CEA"/>
            <person name="William W."/>
        </authorList>
    </citation>
    <scope>NUCLEOTIDE SEQUENCE</scope>
</reference>
<evidence type="ECO:0000256" key="4">
    <source>
        <dbReference type="ARBA" id="ARBA00022729"/>
    </source>
</evidence>
<dbReference type="PROSITE" id="PS51485">
    <property type="entry name" value="PHYTOCYANIN"/>
    <property type="match status" value="1"/>
</dbReference>
<evidence type="ECO:0000256" key="6">
    <source>
        <dbReference type="ARBA" id="ARBA00023157"/>
    </source>
</evidence>
<feature type="domain" description="Phytocyanin" evidence="13">
    <location>
        <begin position="25"/>
        <end position="149"/>
    </location>
</feature>
<evidence type="ECO:0000256" key="3">
    <source>
        <dbReference type="ARBA" id="ARBA00022622"/>
    </source>
</evidence>
<dbReference type="GO" id="GO:0009055">
    <property type="term" value="F:electron transfer activity"/>
    <property type="evidence" value="ECO:0007669"/>
    <property type="project" value="InterPro"/>
</dbReference>
<evidence type="ECO:0000313" key="14">
    <source>
        <dbReference type="EMBL" id="VDC63447.1"/>
    </source>
</evidence>
<protein>
    <recommendedName>
        <fullName evidence="13">Phytocyanin domain-containing protein</fullName>
    </recommendedName>
</protein>
<keyword evidence="4 12" id="KW-0732">Signal</keyword>
<name>A0A3P5Y7L7_BRACM</name>
<dbReference type="SUPFAM" id="SSF49503">
    <property type="entry name" value="Cupredoxins"/>
    <property type="match status" value="1"/>
</dbReference>
<gene>
    <name evidence="14" type="ORF">BRAA09T41058Z</name>
</gene>
<evidence type="ECO:0000256" key="8">
    <source>
        <dbReference type="ARBA" id="ARBA00023288"/>
    </source>
</evidence>
<accession>A0A3P5Y7L7</accession>
<dbReference type="Gene3D" id="2.60.40.420">
    <property type="entry name" value="Cupredoxins - blue copper proteins"/>
    <property type="match status" value="1"/>
</dbReference>
<feature type="signal peptide" evidence="12">
    <location>
        <begin position="1"/>
        <end position="24"/>
    </location>
</feature>
<keyword evidence="11" id="KW-1133">Transmembrane helix</keyword>
<dbReference type="AlphaFoldDB" id="A0A3P5Y7L7"/>
<evidence type="ECO:0000256" key="12">
    <source>
        <dbReference type="SAM" id="SignalP"/>
    </source>
</evidence>
<feature type="transmembrane region" description="Helical" evidence="11">
    <location>
        <begin position="55"/>
        <end position="72"/>
    </location>
</feature>
<keyword evidence="5 11" id="KW-0472">Membrane</keyword>
<keyword evidence="6" id="KW-1015">Disulfide bond</keyword>
<comment type="similarity">
    <text evidence="9">Belongs to the early nodulin-like (ENODL) family.</text>
</comment>
<keyword evidence="8" id="KW-0449">Lipoprotein</keyword>
<dbReference type="InterPro" id="IPR039391">
    <property type="entry name" value="Phytocyanin-like"/>
</dbReference>
<dbReference type="InterPro" id="IPR041846">
    <property type="entry name" value="ENL_dom"/>
</dbReference>
<keyword evidence="2" id="KW-1003">Cell membrane</keyword>
<dbReference type="PANTHER" id="PTHR33021:SF531">
    <property type="entry name" value="EARLY NODULIN-LIKE PROTEIN 11"/>
    <property type="match status" value="1"/>
</dbReference>